<sequence>MSFLNIINPRAHPIALSLMDDLPALPILEVPSLLNSPSLTYIYDLPEELIVNILSRLYSDHLARSRVVSKRFSDISTEVRSVNLLRSLDRYTNSRRLTPFKKIITDLILSMGDVDSISIGVEERAIHKSLEIKLDDLYLTEVSFVYPWLKRVCGGLTSLSISDYRKHSRRKWSGVLSLISFHCKNLHELVLKNAWLSTNGLSSAMLMLTSLTLAYVRPDGENLDKVNSCLPSLQILNLILVEGLKNPQIDLLHLRTCQYVGSSLATTTPLQFQTRCLLDPEPSPDHNH</sequence>
<evidence type="ECO:0000313" key="1">
    <source>
        <dbReference type="EMBL" id="KAI8553637.1"/>
    </source>
</evidence>
<dbReference type="Proteomes" id="UP001062846">
    <property type="component" value="Chromosome 5"/>
</dbReference>
<proteinExistence type="predicted"/>
<organism evidence="1 2">
    <name type="scientific">Rhododendron molle</name>
    <name type="common">Chinese azalea</name>
    <name type="synonym">Azalea mollis</name>
    <dbReference type="NCBI Taxonomy" id="49168"/>
    <lineage>
        <taxon>Eukaryota</taxon>
        <taxon>Viridiplantae</taxon>
        <taxon>Streptophyta</taxon>
        <taxon>Embryophyta</taxon>
        <taxon>Tracheophyta</taxon>
        <taxon>Spermatophyta</taxon>
        <taxon>Magnoliopsida</taxon>
        <taxon>eudicotyledons</taxon>
        <taxon>Gunneridae</taxon>
        <taxon>Pentapetalae</taxon>
        <taxon>asterids</taxon>
        <taxon>Ericales</taxon>
        <taxon>Ericaceae</taxon>
        <taxon>Ericoideae</taxon>
        <taxon>Rhodoreae</taxon>
        <taxon>Rhododendron</taxon>
    </lineage>
</organism>
<comment type="caution">
    <text evidence="1">The sequence shown here is derived from an EMBL/GenBank/DDBJ whole genome shotgun (WGS) entry which is preliminary data.</text>
</comment>
<gene>
    <name evidence="1" type="ORF">RHMOL_Rhmol05G0031600</name>
</gene>
<accession>A0ACC0NLK4</accession>
<evidence type="ECO:0000313" key="2">
    <source>
        <dbReference type="Proteomes" id="UP001062846"/>
    </source>
</evidence>
<protein>
    <submittedName>
        <fullName evidence="1">Uncharacterized protein</fullName>
    </submittedName>
</protein>
<dbReference type="EMBL" id="CM046392">
    <property type="protein sequence ID" value="KAI8553637.1"/>
    <property type="molecule type" value="Genomic_DNA"/>
</dbReference>
<reference evidence="1" key="1">
    <citation type="submission" date="2022-02" db="EMBL/GenBank/DDBJ databases">
        <title>Plant Genome Project.</title>
        <authorList>
            <person name="Zhang R.-G."/>
        </authorList>
    </citation>
    <scope>NUCLEOTIDE SEQUENCE</scope>
    <source>
        <strain evidence="1">AT1</strain>
    </source>
</reference>
<name>A0ACC0NLK4_RHOML</name>
<keyword evidence="2" id="KW-1185">Reference proteome</keyword>